<evidence type="ECO:0000256" key="1">
    <source>
        <dbReference type="ARBA" id="ARBA00004418"/>
    </source>
</evidence>
<dbReference type="PROSITE" id="PS51318">
    <property type="entry name" value="TAT"/>
    <property type="match status" value="1"/>
</dbReference>
<comment type="subcellular location">
    <subcellularLocation>
        <location evidence="1">Periplasm</location>
    </subcellularLocation>
</comment>
<keyword evidence="2" id="KW-0813">Transport</keyword>
<dbReference type="PANTHER" id="PTHR30222">
    <property type="entry name" value="SPERMIDINE/PUTRESCINE-BINDING PERIPLASMIC PROTEIN"/>
    <property type="match status" value="1"/>
</dbReference>
<dbReference type="PRINTS" id="PR00909">
    <property type="entry name" value="SPERMDNBNDNG"/>
</dbReference>
<dbReference type="Gene3D" id="3.40.190.10">
    <property type="entry name" value="Periplasmic binding protein-like II"/>
    <property type="match status" value="2"/>
</dbReference>
<dbReference type="SUPFAM" id="SSF53850">
    <property type="entry name" value="Periplasmic binding protein-like II"/>
    <property type="match status" value="1"/>
</dbReference>
<dbReference type="EMBL" id="JAKXMK010000024">
    <property type="protein sequence ID" value="MCH6169170.1"/>
    <property type="molecule type" value="Genomic_DNA"/>
</dbReference>
<sequence>MTLRDRRGNGPTARSASSLRLTRRSFLGAAGALSATAFLSACGGSGGGSGGSTAQASEIDIYSWANYFAQNNLAGFTSATGITPKISTYDSNDTLSAKLNSPAGTGFDLVIPTSGWISEYASRGLIQKIDQGRVDLSALDPALLNREYDPHNQYSIPKDWGVYGVIYDPRAVGGDITSWQDFLDAGERPGVQGKIRLATSGWENVAIALWANGEDWNTTDQSVIRAGGERMKDWVTKTKPQFTSANVDQIVNGSIVLAVHDQSGARRAIEQNPALRWAVPAPTSELWVDCYVIPKGAPHVDAVYKFLDYELTENAQITDTRFIGYPTALAGLRDKLPAGTDNVDLIFGGPGVDLSKLSTFVVNPDTVPIYQDIQTELHALS</sequence>
<keyword evidence="3" id="KW-0732">Signal</keyword>
<comment type="caution">
    <text evidence="5">The sequence shown here is derived from an EMBL/GenBank/DDBJ whole genome shotgun (WGS) entry which is preliminary data.</text>
</comment>
<accession>A0ABS9TKX3</accession>
<evidence type="ECO:0000256" key="3">
    <source>
        <dbReference type="ARBA" id="ARBA00022729"/>
    </source>
</evidence>
<keyword evidence="4" id="KW-0574">Periplasm</keyword>
<evidence type="ECO:0000256" key="2">
    <source>
        <dbReference type="ARBA" id="ARBA00022448"/>
    </source>
</evidence>
<evidence type="ECO:0000256" key="4">
    <source>
        <dbReference type="ARBA" id="ARBA00022764"/>
    </source>
</evidence>
<dbReference type="RefSeq" id="WP_241039819.1">
    <property type="nucleotide sequence ID" value="NZ_BAAAJF010000021.1"/>
</dbReference>
<gene>
    <name evidence="5" type="ORF">MMF94_26035</name>
</gene>
<dbReference type="InterPro" id="IPR001188">
    <property type="entry name" value="Sperm_putr-bd"/>
</dbReference>
<dbReference type="CDD" id="cd13590">
    <property type="entry name" value="PBP2_PotD_PotF_like"/>
    <property type="match status" value="1"/>
</dbReference>
<evidence type="ECO:0000313" key="5">
    <source>
        <dbReference type="EMBL" id="MCH6169170.1"/>
    </source>
</evidence>
<dbReference type="InterPro" id="IPR006059">
    <property type="entry name" value="SBP"/>
</dbReference>
<reference evidence="5 6" key="1">
    <citation type="submission" date="2022-03" db="EMBL/GenBank/DDBJ databases">
        <title>Pseudonocardia alaer sp. nov., a novel actinomycete isolated from reed forest soil.</title>
        <authorList>
            <person name="Wang L."/>
        </authorList>
    </citation>
    <scope>NUCLEOTIDE SEQUENCE [LARGE SCALE GENOMIC DNA]</scope>
    <source>
        <strain evidence="5 6">Y-16303</strain>
    </source>
</reference>
<dbReference type="Proteomes" id="UP001299970">
    <property type="component" value="Unassembled WGS sequence"/>
</dbReference>
<protein>
    <submittedName>
        <fullName evidence="5">Extracellular solute-binding protein</fullName>
    </submittedName>
</protein>
<organism evidence="5 6">
    <name type="scientific">Pseudonocardia alaniniphila</name>
    <dbReference type="NCBI Taxonomy" id="75291"/>
    <lineage>
        <taxon>Bacteria</taxon>
        <taxon>Bacillati</taxon>
        <taxon>Actinomycetota</taxon>
        <taxon>Actinomycetes</taxon>
        <taxon>Pseudonocardiales</taxon>
        <taxon>Pseudonocardiaceae</taxon>
        <taxon>Pseudonocardia</taxon>
    </lineage>
</organism>
<evidence type="ECO:0000313" key="6">
    <source>
        <dbReference type="Proteomes" id="UP001299970"/>
    </source>
</evidence>
<keyword evidence="6" id="KW-1185">Reference proteome</keyword>
<name>A0ABS9TKX3_9PSEU</name>
<proteinExistence type="predicted"/>
<dbReference type="PANTHER" id="PTHR30222:SF17">
    <property type="entry name" value="SPERMIDINE_PUTRESCINE-BINDING PERIPLASMIC PROTEIN"/>
    <property type="match status" value="1"/>
</dbReference>
<dbReference type="Pfam" id="PF13416">
    <property type="entry name" value="SBP_bac_8"/>
    <property type="match status" value="1"/>
</dbReference>
<dbReference type="InterPro" id="IPR006311">
    <property type="entry name" value="TAT_signal"/>
</dbReference>